<feature type="transmembrane region" description="Helical" evidence="8">
    <location>
        <begin position="12"/>
        <end position="35"/>
    </location>
</feature>
<gene>
    <name evidence="10" type="ORF">PRIO_6361</name>
</gene>
<feature type="coiled-coil region" evidence="7">
    <location>
        <begin position="369"/>
        <end position="396"/>
    </location>
</feature>
<evidence type="ECO:0000313" key="11">
    <source>
        <dbReference type="Proteomes" id="UP000033163"/>
    </source>
</evidence>
<evidence type="ECO:0000259" key="9">
    <source>
        <dbReference type="PROSITE" id="PS50885"/>
    </source>
</evidence>
<evidence type="ECO:0000256" key="3">
    <source>
        <dbReference type="ARBA" id="ARBA00022553"/>
    </source>
</evidence>
<keyword evidence="6 8" id="KW-0472">Membrane</keyword>
<comment type="subcellular location">
    <subcellularLocation>
        <location evidence="1">Cell membrane</location>
        <topology evidence="1">Multi-pass membrane protein</topology>
    </subcellularLocation>
</comment>
<dbReference type="InterPro" id="IPR036890">
    <property type="entry name" value="HATPase_C_sf"/>
</dbReference>
<keyword evidence="7" id="KW-0175">Coiled coil</keyword>
<dbReference type="SUPFAM" id="SSF158472">
    <property type="entry name" value="HAMP domain-like"/>
    <property type="match status" value="1"/>
</dbReference>
<dbReference type="Pfam" id="PF00672">
    <property type="entry name" value="HAMP"/>
    <property type="match status" value="1"/>
</dbReference>
<dbReference type="PANTHER" id="PTHR34220">
    <property type="entry name" value="SENSOR HISTIDINE KINASE YPDA"/>
    <property type="match status" value="1"/>
</dbReference>
<evidence type="ECO:0000256" key="2">
    <source>
        <dbReference type="ARBA" id="ARBA00022475"/>
    </source>
</evidence>
<evidence type="ECO:0000256" key="4">
    <source>
        <dbReference type="ARBA" id="ARBA00022679"/>
    </source>
</evidence>
<dbReference type="SMART" id="SM00387">
    <property type="entry name" value="HATPase_c"/>
    <property type="match status" value="1"/>
</dbReference>
<accession>A0A0E3WJF7</accession>
<feature type="transmembrane region" description="Helical" evidence="8">
    <location>
        <begin position="300"/>
        <end position="321"/>
    </location>
</feature>
<evidence type="ECO:0000256" key="8">
    <source>
        <dbReference type="SAM" id="Phobius"/>
    </source>
</evidence>
<dbReference type="CDD" id="cd18774">
    <property type="entry name" value="PDC2_HK_sensor"/>
    <property type="match status" value="1"/>
</dbReference>
<dbReference type="Pfam" id="PF06580">
    <property type="entry name" value="His_kinase"/>
    <property type="match status" value="1"/>
</dbReference>
<dbReference type="KEGG" id="pri:PRIO_6361"/>
<evidence type="ECO:0000256" key="7">
    <source>
        <dbReference type="SAM" id="Coils"/>
    </source>
</evidence>
<name>A0A0E3WJF7_9BACL</name>
<dbReference type="Proteomes" id="UP000033163">
    <property type="component" value="Chromosome I"/>
</dbReference>
<dbReference type="GO" id="GO:0000155">
    <property type="term" value="F:phosphorelay sensor kinase activity"/>
    <property type="evidence" value="ECO:0007669"/>
    <property type="project" value="InterPro"/>
</dbReference>
<dbReference type="PANTHER" id="PTHR34220:SF7">
    <property type="entry name" value="SENSOR HISTIDINE KINASE YPDA"/>
    <property type="match status" value="1"/>
</dbReference>
<protein>
    <submittedName>
        <fullName evidence="10">Putative membrane protein</fullName>
    </submittedName>
</protein>
<dbReference type="PROSITE" id="PS50885">
    <property type="entry name" value="HAMP"/>
    <property type="match status" value="1"/>
</dbReference>
<dbReference type="STRING" id="483937.AMQ84_21940"/>
<proteinExistence type="predicted"/>
<dbReference type="InterPro" id="IPR010559">
    <property type="entry name" value="Sig_transdc_His_kin_internal"/>
</dbReference>
<dbReference type="SUPFAM" id="SSF55874">
    <property type="entry name" value="ATPase domain of HSP90 chaperone/DNA topoisomerase II/histidine kinase"/>
    <property type="match status" value="1"/>
</dbReference>
<evidence type="ECO:0000256" key="6">
    <source>
        <dbReference type="ARBA" id="ARBA00023136"/>
    </source>
</evidence>
<dbReference type="RefSeq" id="WP_020425561.1">
    <property type="nucleotide sequence ID" value="NZ_AGBD01000005.1"/>
</dbReference>
<feature type="domain" description="HAMP" evidence="9">
    <location>
        <begin position="322"/>
        <end position="374"/>
    </location>
</feature>
<dbReference type="GO" id="GO:0005886">
    <property type="term" value="C:plasma membrane"/>
    <property type="evidence" value="ECO:0007669"/>
    <property type="project" value="UniProtKB-SubCell"/>
</dbReference>
<keyword evidence="2" id="KW-1003">Cell membrane</keyword>
<dbReference type="EMBL" id="LN831776">
    <property type="protein sequence ID" value="CQR58708.1"/>
    <property type="molecule type" value="Genomic_DNA"/>
</dbReference>
<dbReference type="Pfam" id="PF02518">
    <property type="entry name" value="HATPase_c"/>
    <property type="match status" value="1"/>
</dbReference>
<dbReference type="AlphaFoldDB" id="A0A0E3WJF7"/>
<dbReference type="Gene3D" id="1.10.287.130">
    <property type="match status" value="1"/>
</dbReference>
<keyword evidence="8" id="KW-1133">Transmembrane helix</keyword>
<evidence type="ECO:0000256" key="1">
    <source>
        <dbReference type="ARBA" id="ARBA00004651"/>
    </source>
</evidence>
<dbReference type="CDD" id="cd06225">
    <property type="entry name" value="HAMP"/>
    <property type="match status" value="1"/>
</dbReference>
<keyword evidence="3" id="KW-0597">Phosphoprotein</keyword>
<organism evidence="10 11">
    <name type="scientific">Paenibacillus riograndensis SBR5</name>
    <dbReference type="NCBI Taxonomy" id="1073571"/>
    <lineage>
        <taxon>Bacteria</taxon>
        <taxon>Bacillati</taxon>
        <taxon>Bacillota</taxon>
        <taxon>Bacilli</taxon>
        <taxon>Bacillales</taxon>
        <taxon>Paenibacillaceae</taxon>
        <taxon>Paenibacillus</taxon>
        <taxon>Paenibacillus sonchi group</taxon>
    </lineage>
</organism>
<evidence type="ECO:0000313" key="10">
    <source>
        <dbReference type="EMBL" id="CQR58708.1"/>
    </source>
</evidence>
<dbReference type="SMART" id="SM00304">
    <property type="entry name" value="HAMP"/>
    <property type="match status" value="1"/>
</dbReference>
<sequence>MKRYLVDRPIQSKLLICFLPILVLSVVLTGFFSYLSSSRQLKENAFYALSDTTHQTALFMNDKFMTIFEQLVRLERNDALGNILSGEGQTAEQHRYDDLIELHKQLDDVYHSYFQMIDSIFVAFNNGRSFNLQQEYVPRKVHIDLGDWLKRYNTSKKGYYWLNSHKDTVFETVEQRKVMSSFKIIGTESSPVSGIVLINLRESYFLDIMENVNISPGGTLVLISPEGALFSKELDKGYELSGDTITALRNSTASSGSFSTDSKEGRKMAIAYNTLPLNHWVLAAVVPEKDILEGANRIKYITLVIMVFILIVVSLAAAVVARNLSNPLRYLSKQVKRFERGDFTVSFALDQHNEMGVLARGLSGLLASVVQLLDKVRSEQEKKRQIELQAMQAQIQPHFLYNTLSSIKHLIDMNERQRASTMVSALTSYFRISISKGREIIPVREEMEHVRSYLMILNIRYSQEFDYEINVADELLELPILKLTLQPIVENAIYHGIKNKHGQGHLSVTGYREGDNAVFEVYDNGHGISEAKLSQLRASLQSDTAAYEAITYGLWNAHMRIVLHFGSSYGLQLDSEEGVYTRVKVYLPYANEAKGESTDA</sequence>
<dbReference type="Gene3D" id="3.30.450.20">
    <property type="entry name" value="PAS domain"/>
    <property type="match status" value="1"/>
</dbReference>
<dbReference type="InterPro" id="IPR003660">
    <property type="entry name" value="HAMP_dom"/>
</dbReference>
<dbReference type="InterPro" id="IPR003594">
    <property type="entry name" value="HATPase_dom"/>
</dbReference>
<reference evidence="11" key="1">
    <citation type="submission" date="2015-03" db="EMBL/GenBank/DDBJ databases">
        <authorList>
            <person name="Wibberg D."/>
        </authorList>
    </citation>
    <scope>NUCLEOTIDE SEQUENCE [LARGE SCALE GENOMIC DNA]</scope>
</reference>
<keyword evidence="8" id="KW-0812">Transmembrane</keyword>
<dbReference type="HOGENOM" id="CLU_020473_6_0_9"/>
<keyword evidence="5" id="KW-0418">Kinase</keyword>
<keyword evidence="4" id="KW-0808">Transferase</keyword>
<dbReference type="PATRIC" id="fig|1073571.4.peg.6796"/>
<dbReference type="InterPro" id="IPR050640">
    <property type="entry name" value="Bact_2-comp_sensor_kinase"/>
</dbReference>
<dbReference type="Gene3D" id="3.30.565.10">
    <property type="entry name" value="Histidine kinase-like ATPase, C-terminal domain"/>
    <property type="match status" value="1"/>
</dbReference>
<evidence type="ECO:0000256" key="5">
    <source>
        <dbReference type="ARBA" id="ARBA00022777"/>
    </source>
</evidence>